<dbReference type="InterPro" id="IPR001387">
    <property type="entry name" value="Cro/C1-type_HTH"/>
</dbReference>
<sequence length="184" mass="20958">MSFAENLKNTRKRKGLTLEELAEKCQVSRSMLSQIERDEKQPTIKVASQIAEGLGTTISQLLDEQKEQEVIIIRKDNRLVYRDPSSGFQRHLLSPSFTTKGIEFILNIIPPSKESGVFPSHKKGVEEYIFVSSGKLQIELGNGEKKYTLNAGDSMYFEANTQHRFINLGKSECHYYLVIDSRPM</sequence>
<reference evidence="4 5" key="1">
    <citation type="submission" date="2021-01" db="EMBL/GenBank/DDBJ databases">
        <title>Genomic Encyclopedia of Type Strains, Phase IV (KMG-IV): sequencing the most valuable type-strain genomes for metagenomic binning, comparative biology and taxonomic classification.</title>
        <authorList>
            <person name="Goeker M."/>
        </authorList>
    </citation>
    <scope>NUCLEOTIDE SEQUENCE [LARGE SCALE GENOMIC DNA]</scope>
    <source>
        <strain evidence="4 5">DSM 28236</strain>
    </source>
</reference>
<evidence type="ECO:0000256" key="1">
    <source>
        <dbReference type="ARBA" id="ARBA00023125"/>
    </source>
</evidence>
<feature type="coiled-coil region" evidence="2">
    <location>
        <begin position="4"/>
        <end position="38"/>
    </location>
</feature>
<dbReference type="PANTHER" id="PTHR46797">
    <property type="entry name" value="HTH-TYPE TRANSCRIPTIONAL REGULATOR"/>
    <property type="match status" value="1"/>
</dbReference>
<dbReference type="InterPro" id="IPR013096">
    <property type="entry name" value="Cupin_2"/>
</dbReference>
<keyword evidence="1" id="KW-0238">DNA-binding</keyword>
<gene>
    <name evidence="4" type="ORF">JOD45_001820</name>
</gene>
<organism evidence="4 5">
    <name type="scientific">Scopulibacillus daqui</name>
    <dbReference type="NCBI Taxonomy" id="1469162"/>
    <lineage>
        <taxon>Bacteria</taxon>
        <taxon>Bacillati</taxon>
        <taxon>Bacillota</taxon>
        <taxon>Bacilli</taxon>
        <taxon>Bacillales</taxon>
        <taxon>Sporolactobacillaceae</taxon>
        <taxon>Scopulibacillus</taxon>
    </lineage>
</organism>
<evidence type="ECO:0000313" key="4">
    <source>
        <dbReference type="EMBL" id="MBM7645602.1"/>
    </source>
</evidence>
<dbReference type="Gene3D" id="1.10.260.40">
    <property type="entry name" value="lambda repressor-like DNA-binding domains"/>
    <property type="match status" value="1"/>
</dbReference>
<dbReference type="InterPro" id="IPR010982">
    <property type="entry name" value="Lambda_DNA-bd_dom_sf"/>
</dbReference>
<dbReference type="Pfam" id="PF01381">
    <property type="entry name" value="HTH_3"/>
    <property type="match status" value="1"/>
</dbReference>
<dbReference type="RefSeq" id="WP_205003535.1">
    <property type="nucleotide sequence ID" value="NZ_JAFBER010000010.1"/>
</dbReference>
<dbReference type="PROSITE" id="PS50943">
    <property type="entry name" value="HTH_CROC1"/>
    <property type="match status" value="1"/>
</dbReference>
<protein>
    <submittedName>
        <fullName evidence="4">Transcriptional regulator with XRE-family HTH domain</fullName>
    </submittedName>
</protein>
<keyword evidence="2" id="KW-0175">Coiled coil</keyword>
<comment type="caution">
    <text evidence="4">The sequence shown here is derived from an EMBL/GenBank/DDBJ whole genome shotgun (WGS) entry which is preliminary data.</text>
</comment>
<feature type="domain" description="HTH cro/C1-type" evidence="3">
    <location>
        <begin position="7"/>
        <end position="61"/>
    </location>
</feature>
<dbReference type="SUPFAM" id="SSF47413">
    <property type="entry name" value="lambda repressor-like DNA-binding domains"/>
    <property type="match status" value="1"/>
</dbReference>
<dbReference type="CDD" id="cd00093">
    <property type="entry name" value="HTH_XRE"/>
    <property type="match status" value="1"/>
</dbReference>
<dbReference type="SUPFAM" id="SSF51182">
    <property type="entry name" value="RmlC-like cupins"/>
    <property type="match status" value="1"/>
</dbReference>
<name>A0ABS2PZX2_9BACL</name>
<dbReference type="InterPro" id="IPR014710">
    <property type="entry name" value="RmlC-like_jellyroll"/>
</dbReference>
<dbReference type="Proteomes" id="UP000808914">
    <property type="component" value="Unassembled WGS sequence"/>
</dbReference>
<evidence type="ECO:0000313" key="5">
    <source>
        <dbReference type="Proteomes" id="UP000808914"/>
    </source>
</evidence>
<dbReference type="CDD" id="cd02209">
    <property type="entry name" value="cupin_XRE_C"/>
    <property type="match status" value="1"/>
</dbReference>
<dbReference type="SMART" id="SM00530">
    <property type="entry name" value="HTH_XRE"/>
    <property type="match status" value="1"/>
</dbReference>
<keyword evidence="5" id="KW-1185">Reference proteome</keyword>
<accession>A0ABS2PZX2</accession>
<dbReference type="InterPro" id="IPR050807">
    <property type="entry name" value="TransReg_Diox_bact_type"/>
</dbReference>
<dbReference type="Pfam" id="PF07883">
    <property type="entry name" value="Cupin_2"/>
    <property type="match status" value="1"/>
</dbReference>
<evidence type="ECO:0000259" key="3">
    <source>
        <dbReference type="PROSITE" id="PS50943"/>
    </source>
</evidence>
<dbReference type="Gene3D" id="2.60.120.10">
    <property type="entry name" value="Jelly Rolls"/>
    <property type="match status" value="1"/>
</dbReference>
<dbReference type="InterPro" id="IPR011051">
    <property type="entry name" value="RmlC_Cupin_sf"/>
</dbReference>
<proteinExistence type="predicted"/>
<evidence type="ECO:0000256" key="2">
    <source>
        <dbReference type="SAM" id="Coils"/>
    </source>
</evidence>
<dbReference type="EMBL" id="JAFBER010000010">
    <property type="protein sequence ID" value="MBM7645602.1"/>
    <property type="molecule type" value="Genomic_DNA"/>
</dbReference>
<dbReference type="PANTHER" id="PTHR46797:SF10">
    <property type="entry name" value="BLR1115 PROTEIN"/>
    <property type="match status" value="1"/>
</dbReference>